<dbReference type="AlphaFoldDB" id="R2S2T2"/>
<keyword evidence="5" id="KW-1185">Reference proteome</keyword>
<dbReference type="PATRIC" id="fig|1158602.3.peg.748"/>
<gene>
    <name evidence="3" type="ORF">I590_01209</name>
    <name evidence="2" type="ORF">UAK_00726</name>
</gene>
<reference evidence="3 5" key="2">
    <citation type="submission" date="2013-03" db="EMBL/GenBank/DDBJ databases">
        <title>The Genome Sequence of Enterococcus raffinosus ATCC_49464 (PacBio/Illumina hybrid assembly).</title>
        <authorList>
            <consortium name="The Broad Institute Genomics Platform"/>
            <consortium name="The Broad Institute Genome Sequencing Center for Infectious Disease"/>
            <person name="Earl A."/>
            <person name="Russ C."/>
            <person name="Gilmore M."/>
            <person name="Surin D."/>
            <person name="Walker B."/>
            <person name="Young S."/>
            <person name="Zeng Q."/>
            <person name="Gargeya S."/>
            <person name="Fitzgerald M."/>
            <person name="Haas B."/>
            <person name="Abouelleil A."/>
            <person name="Allen A.W."/>
            <person name="Alvarado L."/>
            <person name="Arachchi H.M."/>
            <person name="Berlin A.M."/>
            <person name="Chapman S.B."/>
            <person name="Gainer-Dewar J."/>
            <person name="Goldberg J."/>
            <person name="Griggs A."/>
            <person name="Gujja S."/>
            <person name="Hansen M."/>
            <person name="Howarth C."/>
            <person name="Imamovic A."/>
            <person name="Ireland A."/>
            <person name="Larimer J."/>
            <person name="McCowan C."/>
            <person name="Murphy C."/>
            <person name="Pearson M."/>
            <person name="Poon T.W."/>
            <person name="Priest M."/>
            <person name="Roberts A."/>
            <person name="Saif S."/>
            <person name="Shea T."/>
            <person name="Sisk P."/>
            <person name="Sykes S."/>
            <person name="Wortman J."/>
            <person name="Nusbaum C."/>
            <person name="Birren B."/>
        </authorList>
    </citation>
    <scope>NUCLEOTIDE SEQUENCE [LARGE SCALE GENOMIC DNA]</scope>
    <source>
        <strain evidence="3 5">ATCC 49464</strain>
    </source>
</reference>
<reference evidence="2 4" key="1">
    <citation type="submission" date="2013-02" db="EMBL/GenBank/DDBJ databases">
        <title>The Genome Sequence of Enterococcus raffinosus ATCC_49464.</title>
        <authorList>
            <consortium name="The Broad Institute Genome Sequencing Platform"/>
            <consortium name="The Broad Institute Genome Sequencing Center for Infectious Disease"/>
            <person name="Earl A.M."/>
            <person name="Gilmore M.S."/>
            <person name="Lebreton F."/>
            <person name="Walker B."/>
            <person name="Young S.K."/>
            <person name="Zeng Q."/>
            <person name="Gargeya S."/>
            <person name="Fitzgerald M."/>
            <person name="Haas B."/>
            <person name="Abouelleil A."/>
            <person name="Alvarado L."/>
            <person name="Arachchi H.M."/>
            <person name="Berlin A.M."/>
            <person name="Chapman S.B."/>
            <person name="Dewar J."/>
            <person name="Goldberg J."/>
            <person name="Griggs A."/>
            <person name="Gujja S."/>
            <person name="Hansen M."/>
            <person name="Howarth C."/>
            <person name="Imamovic A."/>
            <person name="Larimer J."/>
            <person name="McCowan C."/>
            <person name="Murphy C."/>
            <person name="Neiman D."/>
            <person name="Pearson M."/>
            <person name="Priest M."/>
            <person name="Roberts A."/>
            <person name="Saif S."/>
            <person name="Shea T."/>
            <person name="Sisk P."/>
            <person name="Sykes S."/>
            <person name="Wortman J."/>
            <person name="Nusbaum C."/>
            <person name="Birren B."/>
        </authorList>
    </citation>
    <scope>NUCLEOTIDE SEQUENCE [LARGE SCALE GENOMIC DNA]</scope>
    <source>
        <strain evidence="2 4">ATCC 49464</strain>
    </source>
</reference>
<accession>R2S2T2</accession>
<evidence type="ECO:0000313" key="3">
    <source>
        <dbReference type="EMBL" id="EOT77673.1"/>
    </source>
</evidence>
<proteinExistence type="predicted"/>
<comment type="caution">
    <text evidence="2">The sequence shown here is derived from an EMBL/GenBank/DDBJ whole genome shotgun (WGS) entry which is preliminary data.</text>
</comment>
<feature type="transmembrane region" description="Helical" evidence="1">
    <location>
        <begin position="20"/>
        <end position="42"/>
    </location>
</feature>
<keyword evidence="1" id="KW-0472">Membrane</keyword>
<dbReference type="EMBL" id="AJAL01000001">
    <property type="protein sequence ID" value="EOH82489.1"/>
    <property type="molecule type" value="Genomic_DNA"/>
</dbReference>
<name>R2S2T2_9ENTE</name>
<evidence type="ECO:0000256" key="1">
    <source>
        <dbReference type="SAM" id="Phobius"/>
    </source>
</evidence>
<dbReference type="Proteomes" id="UP000013877">
    <property type="component" value="Unassembled WGS sequence"/>
</dbReference>
<dbReference type="Proteomes" id="UP000014158">
    <property type="component" value="Unassembled WGS sequence"/>
</dbReference>
<protein>
    <recommendedName>
        <fullName evidence="6">Arsenical-resistance protein</fullName>
    </recommendedName>
</protein>
<evidence type="ECO:0000313" key="5">
    <source>
        <dbReference type="Proteomes" id="UP000014158"/>
    </source>
</evidence>
<keyword evidence="1" id="KW-1133">Transmembrane helix</keyword>
<sequence length="43" mass="4747">MEKTEKQPVLGLFEKCLTTWVIICMALGILIGKFLPIVPATLS</sequence>
<keyword evidence="1" id="KW-0812">Transmembrane</keyword>
<evidence type="ECO:0000313" key="2">
    <source>
        <dbReference type="EMBL" id="EOH82489.1"/>
    </source>
</evidence>
<evidence type="ECO:0008006" key="6">
    <source>
        <dbReference type="Google" id="ProtNLM"/>
    </source>
</evidence>
<organism evidence="2 4">
    <name type="scientific">Enterococcus raffinosus ATCC 49464</name>
    <dbReference type="NCBI Taxonomy" id="1158602"/>
    <lineage>
        <taxon>Bacteria</taxon>
        <taxon>Bacillati</taxon>
        <taxon>Bacillota</taxon>
        <taxon>Bacilli</taxon>
        <taxon>Lactobacillales</taxon>
        <taxon>Enterococcaceae</taxon>
        <taxon>Enterococcus</taxon>
    </lineage>
</organism>
<dbReference type="HOGENOM" id="CLU_3233322_0_0_9"/>
<evidence type="ECO:0000313" key="4">
    <source>
        <dbReference type="Proteomes" id="UP000013877"/>
    </source>
</evidence>
<dbReference type="EMBL" id="ASWF01000002">
    <property type="protein sequence ID" value="EOT77673.1"/>
    <property type="molecule type" value="Genomic_DNA"/>
</dbReference>